<gene>
    <name evidence="2" type="ORF">NIES4072_01820</name>
</gene>
<reference evidence="2 3" key="1">
    <citation type="submission" date="2017-06" db="EMBL/GenBank/DDBJ databases">
        <title>Genome sequencing of cyanobaciteial culture collection at National Institute for Environmental Studies (NIES).</title>
        <authorList>
            <person name="Hirose Y."/>
            <person name="Shimura Y."/>
            <person name="Fujisawa T."/>
            <person name="Nakamura Y."/>
            <person name="Kawachi M."/>
        </authorList>
    </citation>
    <scope>NUCLEOTIDE SEQUENCE [LARGE SCALE GENOMIC DNA]</scope>
    <source>
        <strain evidence="2 3">NIES-4072</strain>
    </source>
</reference>
<evidence type="ECO:0000256" key="1">
    <source>
        <dbReference type="SAM" id="MobiDB-lite"/>
    </source>
</evidence>
<evidence type="ECO:0000313" key="3">
    <source>
        <dbReference type="Proteomes" id="UP000245124"/>
    </source>
</evidence>
<dbReference type="OrthoDB" id="467131at2"/>
<dbReference type="RefSeq" id="WP_109006892.1">
    <property type="nucleotide sequence ID" value="NZ_BDUD01000001.1"/>
</dbReference>
<comment type="caution">
    <text evidence="2">The sequence shown here is derived from an EMBL/GenBank/DDBJ whole genome shotgun (WGS) entry which is preliminary data.</text>
</comment>
<organism evidence="2 3">
    <name type="scientific">Nostoc commune NIES-4072</name>
    <dbReference type="NCBI Taxonomy" id="2005467"/>
    <lineage>
        <taxon>Bacteria</taxon>
        <taxon>Bacillati</taxon>
        <taxon>Cyanobacteriota</taxon>
        <taxon>Cyanophyceae</taxon>
        <taxon>Nostocales</taxon>
        <taxon>Nostocaceae</taxon>
        <taxon>Nostoc</taxon>
    </lineage>
</organism>
<feature type="compositionally biased region" description="Basic and acidic residues" evidence="1">
    <location>
        <begin position="123"/>
        <end position="133"/>
    </location>
</feature>
<keyword evidence="3" id="KW-1185">Reference proteome</keyword>
<feature type="region of interest" description="Disordered" evidence="1">
    <location>
        <begin position="110"/>
        <end position="133"/>
    </location>
</feature>
<dbReference type="EMBL" id="BDUD01000001">
    <property type="protein sequence ID" value="GBG16536.1"/>
    <property type="molecule type" value="Genomic_DNA"/>
</dbReference>
<feature type="region of interest" description="Disordered" evidence="1">
    <location>
        <begin position="41"/>
        <end position="68"/>
    </location>
</feature>
<accession>A0A2R5FDV6</accession>
<evidence type="ECO:0000313" key="2">
    <source>
        <dbReference type="EMBL" id="GBG16536.1"/>
    </source>
</evidence>
<proteinExistence type="predicted"/>
<sequence length="133" mass="14427">MINLISRTIANISSLLKGLQVKSFLAVVVVGFLVLTTNVNYGQGQNNEGLKERVRQQVEQNDAQRPKTVGQWFKDARETEDSPGERLQKIGQQSGEAFKEFGGGYVKGAKETASDVGDSAAEAARDVSNKVGR</sequence>
<name>A0A2R5FDV6_NOSCO</name>
<dbReference type="Proteomes" id="UP000245124">
    <property type="component" value="Unassembled WGS sequence"/>
</dbReference>
<protein>
    <submittedName>
        <fullName evidence="2">Uncharacterized protein</fullName>
    </submittedName>
</protein>
<dbReference type="AlphaFoldDB" id="A0A2R5FDV6"/>